<keyword evidence="3" id="KW-0802">TPR repeat</keyword>
<reference evidence="7" key="2">
    <citation type="submission" date="2025-09" db="UniProtKB">
        <authorList>
            <consortium name="Ensembl"/>
        </authorList>
    </citation>
    <scope>IDENTIFICATION</scope>
</reference>
<dbReference type="Pfam" id="PF13424">
    <property type="entry name" value="TPR_12"/>
    <property type="match status" value="2"/>
</dbReference>
<dbReference type="GO" id="GO:0007005">
    <property type="term" value="P:mitochondrion organization"/>
    <property type="evidence" value="ECO:0007669"/>
    <property type="project" value="UniProtKB-UniRule"/>
</dbReference>
<feature type="region of interest" description="Disordered" evidence="5">
    <location>
        <begin position="1"/>
        <end position="54"/>
    </location>
</feature>
<organism evidence="7 8">
    <name type="scientific">Sinocyclocheilus rhinocerous</name>
    <dbReference type="NCBI Taxonomy" id="307959"/>
    <lineage>
        <taxon>Eukaryota</taxon>
        <taxon>Metazoa</taxon>
        <taxon>Chordata</taxon>
        <taxon>Craniata</taxon>
        <taxon>Vertebrata</taxon>
        <taxon>Euteleostomi</taxon>
        <taxon>Actinopterygii</taxon>
        <taxon>Neopterygii</taxon>
        <taxon>Teleostei</taxon>
        <taxon>Ostariophysi</taxon>
        <taxon>Cypriniformes</taxon>
        <taxon>Cyprinidae</taxon>
        <taxon>Cyprininae</taxon>
        <taxon>Sinocyclocheilus</taxon>
    </lineage>
</organism>
<keyword evidence="8" id="KW-1185">Reference proteome</keyword>
<evidence type="ECO:0000256" key="3">
    <source>
        <dbReference type="ARBA" id="ARBA00022803"/>
    </source>
</evidence>
<dbReference type="InterPro" id="IPR023231">
    <property type="entry name" value="GSKIP_dom_sf"/>
</dbReference>
<dbReference type="Pfam" id="PF12807">
    <property type="entry name" value="eIF3_p135"/>
    <property type="match status" value="1"/>
</dbReference>
<evidence type="ECO:0000256" key="1">
    <source>
        <dbReference type="ARBA" id="ARBA00022490"/>
    </source>
</evidence>
<dbReference type="InterPro" id="IPR011990">
    <property type="entry name" value="TPR-like_helical_dom_sf"/>
</dbReference>
<reference evidence="7" key="1">
    <citation type="submission" date="2025-08" db="UniProtKB">
        <authorList>
            <consortium name="Ensembl"/>
        </authorList>
    </citation>
    <scope>IDENTIFICATION</scope>
</reference>
<dbReference type="Proteomes" id="UP000472270">
    <property type="component" value="Unassembled WGS sequence"/>
</dbReference>
<feature type="domain" description="Clu" evidence="6">
    <location>
        <begin position="322"/>
        <end position="564"/>
    </location>
</feature>
<feature type="compositionally biased region" description="Basic and acidic residues" evidence="5">
    <location>
        <begin position="31"/>
        <end position="45"/>
    </location>
</feature>
<gene>
    <name evidence="7" type="primary">LOC107743723</name>
</gene>
<feature type="compositionally biased region" description="Basic and acidic residues" evidence="5">
    <location>
        <begin position="624"/>
        <end position="637"/>
    </location>
</feature>
<feature type="region of interest" description="Disordered" evidence="5">
    <location>
        <begin position="624"/>
        <end position="661"/>
    </location>
</feature>
<comment type="function">
    <text evidence="4">mRNA-binding protein involved in proper cytoplasmic distribution of mitochondria. Specifically binds mRNAs of nuclear-encoded mitochondrial proteins in the cytoplasm and regulates transport or translation of these transcripts close to mitochondria, playing a role in mitochondrial biogenesis.</text>
</comment>
<evidence type="ECO:0000256" key="5">
    <source>
        <dbReference type="SAM" id="MobiDB-lite"/>
    </source>
</evidence>
<comment type="similarity">
    <text evidence="4">Belongs to the CLU family.</text>
</comment>
<evidence type="ECO:0000313" key="7">
    <source>
        <dbReference type="Ensembl" id="ENSSRHP00000064737.1"/>
    </source>
</evidence>
<dbReference type="HAMAP" id="MF_03013">
    <property type="entry name" value="CLU"/>
    <property type="match status" value="1"/>
</dbReference>
<dbReference type="GO" id="GO:0003729">
    <property type="term" value="F:mRNA binding"/>
    <property type="evidence" value="ECO:0007669"/>
    <property type="project" value="TreeGrafter"/>
</dbReference>
<dbReference type="PANTHER" id="PTHR12601">
    <property type="entry name" value="EUKARYOTIC TRANSLATION INITIATION FACTOR 3 SUBUNIT EIF-3"/>
    <property type="match status" value="1"/>
</dbReference>
<sequence length="1252" mass="140541">QTIESDDIAPALVRQHSAGEHAGNDLMNGDAGHDQAEEADSKQDSNADADPAEDANEQEVIVIQDTGFTVKIQAPGTEPFDLQVSPQEMVQEIHQVLMDREDTCHRTCFSLQLDGNVLDNFAELKSIEGLQEGSLLKVRPAEEVFNDLFVLTFADTGKRKKKGNELEQIDCTPPEHILPGSKERPLVPLQPQNKDWKPMQCLKVLTMSGWNPPPGNRKMHGDLMYLYIVTVEDRHVSITASTRGFYLNQSTTYVFNPKPANPSFLSHSLVELLSQIGAAFKKNFTALQKKRVQRNPFERIATPFQVYSWTAPQIDHAMDCVRAEDAYTSRLGYEEHIPGQTRDWNEELQTTRELSRKNLPERLLRERAIFKVHSDFAGAATRGAMAVIDGNVMAINPGEETRMQMFIWNNIFFSLGFDVRDHYRELGGDAAAHAAPTNDLNGVRAYSAVDVEGLYTLGTVVVDYRGYRVTAQSIIPGILEREQEQSVIYGSIDFGKTVVSHPKYLELLEKTSRPLKVQHHAVLNEKDTAVELCSSVECKGIIGNDSRHYILDLLRTFPPDLNYLPVEGEELAPESQKLVFPRQHRHRLACLRQELIEAFVEHRYLLFMKMAALQLMQQKANKDKTAALHDTTSEKVPDGTPTSPTSSESTLSPDDAEEADENIPGLAQAKELAESLAAEDGSDPKSREVVLNACKAVGSISNTSFDIRFNPDIFSPGVRFPDDSTEDIQKQKQLLKDAAAFLVSFQAPSFVKDCLDHSSLPMDGATMTEALHQRGINMRYLGTVLEFVDNMPAKAQLEHIYRIGISELITRCAKHIFKTYLQGVELSALSAAVSHFLNCLLSSFPDAVAHLPADELVSRRKSRKRRNRVPGGGDNTAWASLTPSELWKNINSEAQSYYHFNLESVDQAVEKYGLQKITLLREISIKTGIQILIKEYNFDSRHKPAFTEEDILNIFPVVKHVNPKASDAFHFFQSGQAKVQQGFLKEGCELINEALNLFNNVYGAMHVEICACLRLLARLNYIMGDHPEALSNQQKAVLMSERVLGIEHPNTVQEYMHLALYCFANGQLSTALKLLYRARYLMLVVCAEDHPEMALLDSNIGLVLHGVMEYDLSLRFLENALAINSKYHGPRSLKVALSHHLVARVYESKAEFRSALQHEKEGYTRYKNQVGEAHEKTKESSEYLKYLTQQAVALQRTMNEIYKNGSNASIMPLKFTAPSMASVLEQLNIINGQYLAEIQLFENLESEGAKKF</sequence>
<dbReference type="CDD" id="cd15466">
    <property type="entry name" value="CLU-central"/>
    <property type="match status" value="1"/>
</dbReference>
<dbReference type="InterPro" id="IPR025697">
    <property type="entry name" value="CLU_dom"/>
</dbReference>
<proteinExistence type="inferred from homology"/>
<evidence type="ECO:0000259" key="6">
    <source>
        <dbReference type="PROSITE" id="PS51823"/>
    </source>
</evidence>
<dbReference type="AlphaFoldDB" id="A0A673KJF0"/>
<keyword evidence="1 4" id="KW-0963">Cytoplasm</keyword>
<dbReference type="Pfam" id="PF13236">
    <property type="entry name" value="CLU"/>
    <property type="match status" value="1"/>
</dbReference>
<feature type="compositionally biased region" description="Low complexity" evidence="5">
    <location>
        <begin position="638"/>
        <end position="653"/>
    </location>
</feature>
<dbReference type="PANTHER" id="PTHR12601:SF10">
    <property type="entry name" value="CLUSTERED MITOCHONDRIA PROTEIN HOMOLOG"/>
    <property type="match status" value="1"/>
</dbReference>
<protein>
    <recommendedName>
        <fullName evidence="4">Clustered mitochondria protein homolog</fullName>
    </recommendedName>
</protein>
<dbReference type="InterPro" id="IPR027523">
    <property type="entry name" value="CLU_prot"/>
</dbReference>
<dbReference type="SUPFAM" id="SSF48452">
    <property type="entry name" value="TPR-like"/>
    <property type="match status" value="2"/>
</dbReference>
<comment type="subcellular location">
    <subcellularLocation>
        <location evidence="4">Cytoplasm</location>
    </subcellularLocation>
    <subcellularLocation>
        <location evidence="4">Cytoplasmic granule</location>
    </subcellularLocation>
</comment>
<accession>A0A673KJF0</accession>
<keyword evidence="2" id="KW-0677">Repeat</keyword>
<evidence type="ECO:0000313" key="8">
    <source>
        <dbReference type="Proteomes" id="UP000472270"/>
    </source>
</evidence>
<dbReference type="GO" id="GO:0005737">
    <property type="term" value="C:cytoplasm"/>
    <property type="evidence" value="ECO:0007669"/>
    <property type="project" value="UniProtKB-SubCell"/>
</dbReference>
<keyword evidence="4" id="KW-0694">RNA-binding</keyword>
<dbReference type="Gene3D" id="1.25.40.10">
    <property type="entry name" value="Tetratricopeptide repeat domain"/>
    <property type="match status" value="1"/>
</dbReference>
<dbReference type="PROSITE" id="PS51823">
    <property type="entry name" value="CLU"/>
    <property type="match status" value="1"/>
</dbReference>
<dbReference type="SUPFAM" id="SSF103107">
    <property type="entry name" value="Hypothetical protein c14orf129, hspc210"/>
    <property type="match status" value="1"/>
</dbReference>
<dbReference type="FunFam" id="3.30.2280.10:FF:000001">
    <property type="entry name" value="Clustered mitochondria (CluA/CLU1) homolog"/>
    <property type="match status" value="1"/>
</dbReference>
<dbReference type="InterPro" id="IPR033646">
    <property type="entry name" value="CLU-central"/>
</dbReference>
<dbReference type="FunFam" id="1.25.40.10:FF:000088">
    <property type="entry name" value="Clustered mitochondria (CluA/CLU1) homolog"/>
    <property type="match status" value="1"/>
</dbReference>
<name>A0A673KJF0_9TELE</name>
<dbReference type="GO" id="GO:0048312">
    <property type="term" value="P:intracellular distribution of mitochondria"/>
    <property type="evidence" value="ECO:0007669"/>
    <property type="project" value="TreeGrafter"/>
</dbReference>
<evidence type="ECO:0000256" key="2">
    <source>
        <dbReference type="ARBA" id="ARBA00022737"/>
    </source>
</evidence>
<dbReference type="Ensembl" id="ENSSRHT00000066524.1">
    <property type="protein sequence ID" value="ENSSRHP00000064737.1"/>
    <property type="gene ID" value="ENSSRHG00000030317.1"/>
</dbReference>
<evidence type="ECO:0000256" key="4">
    <source>
        <dbReference type="HAMAP-Rule" id="MF_03013"/>
    </source>
</evidence>